<accession>A0A914DJW0</accession>
<name>A0A914DJW0_9BILA</name>
<dbReference type="Proteomes" id="UP000887540">
    <property type="component" value="Unplaced"/>
</dbReference>
<dbReference type="WBParaSite" id="ACRNAN_scaffold2835.g14633.t1">
    <property type="protein sequence ID" value="ACRNAN_scaffold2835.g14633.t1"/>
    <property type="gene ID" value="ACRNAN_scaffold2835.g14633"/>
</dbReference>
<protein>
    <submittedName>
        <fullName evidence="3">ShKT domain-containing protein</fullName>
    </submittedName>
</protein>
<feature type="compositionally biased region" description="Basic and acidic residues" evidence="1">
    <location>
        <begin position="245"/>
        <end position="284"/>
    </location>
</feature>
<evidence type="ECO:0000313" key="2">
    <source>
        <dbReference type="Proteomes" id="UP000887540"/>
    </source>
</evidence>
<proteinExistence type="predicted"/>
<evidence type="ECO:0000256" key="1">
    <source>
        <dbReference type="SAM" id="MobiDB-lite"/>
    </source>
</evidence>
<sequence>MIEECPLSCGYCNLTSTTTTTTTTTSTTSLAGFAMDAVLETQTCDSLDVFLLVEDGVVPIFSTASGSMSEPITCLNTNGDEVGNLFCIRSLPESIAGLLPLPVDGDSLVDVSSITYKSCDNFCACHKDGDCYEDLNMYSGNYKLVPVCEDNTGTKCCMLIYFTSQEDTAGLINIETGRAYFANATFYSGLSFVRFDCSGTIIPAVNAVSCKGCASIHYPTCQNQQIAIDEERQNPRINKKNRKNGGRDRINNRDRDVNSNKKNRENSPHDGIESSNDWRKRIFG</sequence>
<feature type="region of interest" description="Disordered" evidence="1">
    <location>
        <begin position="232"/>
        <end position="284"/>
    </location>
</feature>
<evidence type="ECO:0000313" key="3">
    <source>
        <dbReference type="WBParaSite" id="ACRNAN_scaffold2835.g14633.t1"/>
    </source>
</evidence>
<keyword evidence="2" id="KW-1185">Reference proteome</keyword>
<dbReference type="AlphaFoldDB" id="A0A914DJW0"/>
<organism evidence="2 3">
    <name type="scientific">Acrobeloides nanus</name>
    <dbReference type="NCBI Taxonomy" id="290746"/>
    <lineage>
        <taxon>Eukaryota</taxon>
        <taxon>Metazoa</taxon>
        <taxon>Ecdysozoa</taxon>
        <taxon>Nematoda</taxon>
        <taxon>Chromadorea</taxon>
        <taxon>Rhabditida</taxon>
        <taxon>Tylenchina</taxon>
        <taxon>Cephalobomorpha</taxon>
        <taxon>Cephaloboidea</taxon>
        <taxon>Cephalobidae</taxon>
        <taxon>Acrobeloides</taxon>
    </lineage>
</organism>
<reference evidence="3" key="1">
    <citation type="submission" date="2022-11" db="UniProtKB">
        <authorList>
            <consortium name="WormBaseParasite"/>
        </authorList>
    </citation>
    <scope>IDENTIFICATION</scope>
</reference>